<organism evidence="13 14">
    <name type="scientific">Folsomia candida</name>
    <name type="common">Springtail</name>
    <dbReference type="NCBI Taxonomy" id="158441"/>
    <lineage>
        <taxon>Eukaryota</taxon>
        <taxon>Metazoa</taxon>
        <taxon>Ecdysozoa</taxon>
        <taxon>Arthropoda</taxon>
        <taxon>Hexapoda</taxon>
        <taxon>Collembola</taxon>
        <taxon>Entomobryomorpha</taxon>
        <taxon>Isotomoidea</taxon>
        <taxon>Isotomidae</taxon>
        <taxon>Proisotominae</taxon>
        <taxon>Folsomia</taxon>
    </lineage>
</organism>
<evidence type="ECO:0000256" key="2">
    <source>
        <dbReference type="ARBA" id="ARBA00004651"/>
    </source>
</evidence>
<evidence type="ECO:0000256" key="12">
    <source>
        <dbReference type="RuleBase" id="RU010713"/>
    </source>
</evidence>
<dbReference type="STRING" id="158441.A0A226EIV6"/>
<dbReference type="GO" id="GO:0034220">
    <property type="term" value="P:monoatomic ion transmembrane transport"/>
    <property type="evidence" value="ECO:0007669"/>
    <property type="project" value="UniProtKB-KW"/>
</dbReference>
<evidence type="ECO:0000256" key="10">
    <source>
        <dbReference type="ARBA" id="ARBA00023136"/>
    </source>
</evidence>
<evidence type="ECO:0000256" key="4">
    <source>
        <dbReference type="ARBA" id="ARBA00022475"/>
    </source>
</evidence>
<comment type="subcellular location">
    <subcellularLocation>
        <location evidence="1">Cell junction</location>
        <location evidence="1">Gap junction</location>
    </subcellularLocation>
    <subcellularLocation>
        <location evidence="2 12">Cell membrane</location>
        <topology evidence="2 12">Multi-pass membrane protein</topology>
    </subcellularLocation>
</comment>
<feature type="transmembrane region" description="Helical" evidence="12">
    <location>
        <begin position="576"/>
        <end position="603"/>
    </location>
</feature>
<evidence type="ECO:0000256" key="11">
    <source>
        <dbReference type="ARBA" id="ARBA00023303"/>
    </source>
</evidence>
<dbReference type="GO" id="GO:0007602">
    <property type="term" value="P:phototransduction"/>
    <property type="evidence" value="ECO:0007669"/>
    <property type="project" value="TreeGrafter"/>
</dbReference>
<accession>A0A226EIV6</accession>
<keyword evidence="3 12" id="KW-0813">Transport</keyword>
<comment type="similarity">
    <text evidence="12">Belongs to the pannexin family.</text>
</comment>
<dbReference type="PRINTS" id="PR01262">
    <property type="entry name" value="INNEXIN"/>
</dbReference>
<evidence type="ECO:0000256" key="9">
    <source>
        <dbReference type="ARBA" id="ARBA00023065"/>
    </source>
</evidence>
<feature type="transmembrane region" description="Helical" evidence="12">
    <location>
        <begin position="482"/>
        <end position="503"/>
    </location>
</feature>
<feature type="transmembrane region" description="Helical" evidence="12">
    <location>
        <begin position="21"/>
        <end position="42"/>
    </location>
</feature>
<dbReference type="PROSITE" id="PS51013">
    <property type="entry name" value="PANNEXIN"/>
    <property type="match status" value="2"/>
</dbReference>
<evidence type="ECO:0000256" key="8">
    <source>
        <dbReference type="ARBA" id="ARBA00022989"/>
    </source>
</evidence>
<evidence type="ECO:0000256" key="1">
    <source>
        <dbReference type="ARBA" id="ARBA00004610"/>
    </source>
</evidence>
<dbReference type="Proteomes" id="UP000198287">
    <property type="component" value="Unassembled WGS sequence"/>
</dbReference>
<dbReference type="OMA" id="FCYAPRI"/>
<feature type="transmembrane region" description="Helical" evidence="12">
    <location>
        <begin position="112"/>
        <end position="134"/>
    </location>
</feature>
<dbReference type="EMBL" id="LNIX01000003">
    <property type="protein sequence ID" value="OXA56691.1"/>
    <property type="molecule type" value="Genomic_DNA"/>
</dbReference>
<comment type="caution">
    <text evidence="12">Lacks conserved residue(s) required for the propagation of feature annotation.</text>
</comment>
<evidence type="ECO:0000256" key="7">
    <source>
        <dbReference type="ARBA" id="ARBA00022949"/>
    </source>
</evidence>
<name>A0A226EIV6_FOLCA</name>
<dbReference type="AlphaFoldDB" id="A0A226EIV6"/>
<evidence type="ECO:0000256" key="5">
    <source>
        <dbReference type="ARBA" id="ARBA00022692"/>
    </source>
</evidence>
<evidence type="ECO:0000256" key="3">
    <source>
        <dbReference type="ARBA" id="ARBA00022448"/>
    </source>
</evidence>
<reference evidence="13 14" key="1">
    <citation type="submission" date="2015-12" db="EMBL/GenBank/DDBJ databases">
        <title>The genome of Folsomia candida.</title>
        <authorList>
            <person name="Faddeeva A."/>
            <person name="Derks M.F."/>
            <person name="Anvar Y."/>
            <person name="Smit S."/>
            <person name="Van Straalen N."/>
            <person name="Roelofs D."/>
        </authorList>
    </citation>
    <scope>NUCLEOTIDE SEQUENCE [LARGE SCALE GENOMIC DNA]</scope>
    <source>
        <strain evidence="13 14">VU population</strain>
        <tissue evidence="13">Whole body</tissue>
    </source>
</reference>
<dbReference type="PANTHER" id="PTHR11893">
    <property type="entry name" value="INNEXIN"/>
    <property type="match status" value="1"/>
</dbReference>
<dbReference type="Pfam" id="PF00876">
    <property type="entry name" value="Innexin"/>
    <property type="match status" value="2"/>
</dbReference>
<evidence type="ECO:0000313" key="13">
    <source>
        <dbReference type="EMBL" id="OXA56691.1"/>
    </source>
</evidence>
<dbReference type="GO" id="GO:0005886">
    <property type="term" value="C:plasma membrane"/>
    <property type="evidence" value="ECO:0007669"/>
    <property type="project" value="UniProtKB-SubCell"/>
</dbReference>
<evidence type="ECO:0000256" key="6">
    <source>
        <dbReference type="ARBA" id="ARBA00022868"/>
    </source>
</evidence>
<keyword evidence="9 12" id="KW-0406">Ion transport</keyword>
<keyword evidence="14" id="KW-1185">Reference proteome</keyword>
<comment type="function">
    <text evidence="12">Structural component of the gap junctions.</text>
</comment>
<keyword evidence="7" id="KW-0965">Cell junction</keyword>
<feature type="transmembrane region" description="Helical" evidence="12">
    <location>
        <begin position="272"/>
        <end position="295"/>
    </location>
</feature>
<proteinExistence type="inferred from homology"/>
<keyword evidence="10 12" id="KW-0472">Membrane</keyword>
<dbReference type="PANTHER" id="PTHR11893:SF41">
    <property type="entry name" value="INNEXIN INX2"/>
    <property type="match status" value="1"/>
</dbReference>
<evidence type="ECO:0000313" key="14">
    <source>
        <dbReference type="Proteomes" id="UP000198287"/>
    </source>
</evidence>
<comment type="caution">
    <text evidence="13">The sequence shown here is derived from an EMBL/GenBank/DDBJ whole genome shotgun (WGS) entry which is preliminary data.</text>
</comment>
<dbReference type="OrthoDB" id="5867527at2759"/>
<protein>
    <recommendedName>
        <fullName evidence="12">Innexin</fullName>
    </recommendedName>
</protein>
<keyword evidence="11 12" id="KW-0407">Ion channel</keyword>
<sequence>MIGAFSSLKSLIKGSRVSIDNGVFLLHYKFTVLALLVCTMMISCKQHFGEPITCLADNSDVKFGRATDAYCWVHETYTVNELIDGKAGRRSPQLAPGVGPHTNSTSKKIHRYYPWIGFFLLFQAWMFYFPRLLWKLWESGKMERLTLNLQNELNFREKELIARRKSVANYLLRNFHRQNYYAVKYITCELLNLLNVGAQIILTDTLLGHEFSSYGKDVINYVYEGMTDRTDPMDKVFPKLSKCTFNQFGPSGNIVPYDVLCVLTLNILHEKVFFFLWFWFLLLAVFSLLGVTYRISTILLPPIRRYRLETKASLCEDVEIKTILRYSHFADWLVITQLSKNMDPLIYADLLKDIAYKLKKNGLSGDKQLFVNSFCWISATYSVEEYFSPAYAKYLLYPGVGQLLNWNTVIFHKFYMWIPFYFLFLALLFYTPKYVWKYFEAGHMKMLMEKLDTPVIHEKIASNARIDLLGEYIHNTLGFNSCYALTFFGCEILNFFVVIFGFYTSNLLINHKFSTYGPDVVQYWRGSNNGQKLANPMTTVFPKLTKCSVNFISYGGNIQPVDVICIMSVNNFNDKIFLFMWFYFVILGCISGLAILLRLLIIFSPRLRTLMLKKSFISMIKITQYSVVDKLSTTLQVGDWFVIHQLGKNIDKLAFIDFLEVLVRKLEPDKDTPDMTV</sequence>
<gene>
    <name evidence="12" type="primary">inx</name>
    <name evidence="13" type="ORF">Fcan01_07281</name>
</gene>
<feature type="transmembrane region" description="Helical" evidence="12">
    <location>
        <begin position="414"/>
        <end position="436"/>
    </location>
</feature>
<keyword evidence="5 12" id="KW-0812">Transmembrane</keyword>
<dbReference type="InterPro" id="IPR000990">
    <property type="entry name" value="Innexin"/>
</dbReference>
<dbReference type="GO" id="GO:0005921">
    <property type="term" value="C:gap junction"/>
    <property type="evidence" value="ECO:0007669"/>
    <property type="project" value="UniProtKB-SubCell"/>
</dbReference>
<keyword evidence="6" id="KW-0303">Gap junction</keyword>
<keyword evidence="8 12" id="KW-1133">Transmembrane helix</keyword>
<dbReference type="GO" id="GO:0005243">
    <property type="term" value="F:gap junction channel activity"/>
    <property type="evidence" value="ECO:0007669"/>
    <property type="project" value="TreeGrafter"/>
</dbReference>
<keyword evidence="4" id="KW-1003">Cell membrane</keyword>